<keyword evidence="3" id="KW-1185">Reference proteome</keyword>
<evidence type="ECO:0000313" key="2">
    <source>
        <dbReference type="EMBL" id="PKG28243.1"/>
    </source>
</evidence>
<reference evidence="2 3" key="1">
    <citation type="journal article" date="2010" name="Int. J. Syst. Evol. Microbiol.">
        <title>Bacillus horneckiae sp. nov., isolated from a spacecraft-assembly clean room.</title>
        <authorList>
            <person name="Vaishampayan P."/>
            <person name="Probst A."/>
            <person name="Krishnamurthi S."/>
            <person name="Ghosh S."/>
            <person name="Osman S."/>
            <person name="McDowall A."/>
            <person name="Ruckmani A."/>
            <person name="Mayilraj S."/>
            <person name="Venkateswaran K."/>
        </authorList>
    </citation>
    <scope>NUCLEOTIDE SEQUENCE [LARGE SCALE GENOMIC DNA]</scope>
    <source>
        <strain evidence="3">1PO1SC</strain>
    </source>
</reference>
<keyword evidence="1" id="KW-0732">Signal</keyword>
<feature type="signal peptide" evidence="1">
    <location>
        <begin position="1"/>
        <end position="25"/>
    </location>
</feature>
<dbReference type="Proteomes" id="UP000233343">
    <property type="component" value="Unassembled WGS sequence"/>
</dbReference>
<comment type="caution">
    <text evidence="2">The sequence shown here is derived from an EMBL/GenBank/DDBJ whole genome shotgun (WGS) entry which is preliminary data.</text>
</comment>
<protein>
    <submittedName>
        <fullName evidence="2">Uncharacterized protein</fullName>
    </submittedName>
</protein>
<gene>
    <name evidence="2" type="ORF">CWS20_13605</name>
</gene>
<proteinExistence type="predicted"/>
<dbReference type="AlphaFoldDB" id="A0A2N0ZFI2"/>
<feature type="chain" id="PRO_5014994208" evidence="1">
    <location>
        <begin position="26"/>
        <end position="256"/>
    </location>
</feature>
<organism evidence="2 3">
    <name type="scientific">Cytobacillus horneckiae</name>
    <dbReference type="NCBI Taxonomy" id="549687"/>
    <lineage>
        <taxon>Bacteria</taxon>
        <taxon>Bacillati</taxon>
        <taxon>Bacillota</taxon>
        <taxon>Bacilli</taxon>
        <taxon>Bacillales</taxon>
        <taxon>Bacillaceae</taxon>
        <taxon>Cytobacillus</taxon>
    </lineage>
</organism>
<dbReference type="EMBL" id="PISD01000030">
    <property type="protein sequence ID" value="PKG28243.1"/>
    <property type="molecule type" value="Genomic_DNA"/>
</dbReference>
<evidence type="ECO:0000256" key="1">
    <source>
        <dbReference type="SAM" id="SignalP"/>
    </source>
</evidence>
<name>A0A2N0ZFI2_9BACI</name>
<accession>A0A2N0ZFI2</accession>
<sequence length="256" mass="27508">MKLKKKMVAGVVAVGIISGAGFSLANTDAGGALRSWYDNLFNQTSEEVLAESNANFERILAQLRAENEVLKELATSQINGTRDSAIANSTLAINSAKESHIQSLDAEKAAIELGMEYQFYNLFLSGSLEILAKGNEMQGTAVADFGNHTGAKGQEAVTEVTNQLNTVKENAVSELESAIIRAKEELTADVDDYTEIVSRNLNNQAVWKGEEIREELDRILAGMVAEQQAIITAKAAELEADAKQSLDDVVAGIGNE</sequence>
<evidence type="ECO:0000313" key="3">
    <source>
        <dbReference type="Proteomes" id="UP000233343"/>
    </source>
</evidence>
<dbReference type="RefSeq" id="WP_066189637.1">
    <property type="nucleotide sequence ID" value="NZ_JAFDQP010000001.1"/>
</dbReference>